<proteinExistence type="predicted"/>
<dbReference type="AlphaFoldDB" id="A0A5M3W539"/>
<gene>
    <name evidence="1" type="ORF">Acor_54850</name>
</gene>
<dbReference type="SUPFAM" id="SSF51197">
    <property type="entry name" value="Clavaminate synthase-like"/>
    <property type="match status" value="1"/>
</dbReference>
<dbReference type="PANTHER" id="PTHR20883">
    <property type="entry name" value="PHYTANOYL-COA DIOXYGENASE DOMAIN CONTAINING 1"/>
    <property type="match status" value="1"/>
</dbReference>
<dbReference type="GO" id="GO:0016706">
    <property type="term" value="F:2-oxoglutarate-dependent dioxygenase activity"/>
    <property type="evidence" value="ECO:0007669"/>
    <property type="project" value="UniProtKB-ARBA"/>
</dbReference>
<sequence length="224" mass="24928">MTPDQVRLFRLDGFTVLPTGVLPDALARMRIDAQRFLDTSGPDDPAATCWRLPSGETYLLKIKSVIRRSPAAQKIAGEVQPQVERLLGTPARLMDDKITYKQRVPWEPPDRVLDEEIRKHTDAAYYHQRGFGDPIITVAVCLDDCTAESGAVRVWPGTHRRDVPHLQTQLQGPVVPDEAAPDDSAMILEAPAGSVLAWDARLVHSSRANRSGHLRRLLILGYAR</sequence>
<evidence type="ECO:0008006" key="3">
    <source>
        <dbReference type="Google" id="ProtNLM"/>
    </source>
</evidence>
<reference evidence="1 2" key="1">
    <citation type="submission" date="2019-10" db="EMBL/GenBank/DDBJ databases">
        <title>Whole genome shotgun sequence of Acrocarpospora corrugata NBRC 13972.</title>
        <authorList>
            <person name="Ichikawa N."/>
            <person name="Kimura A."/>
            <person name="Kitahashi Y."/>
            <person name="Komaki H."/>
            <person name="Oguchi A."/>
        </authorList>
    </citation>
    <scope>NUCLEOTIDE SEQUENCE [LARGE SCALE GENOMIC DNA]</scope>
    <source>
        <strain evidence="1 2">NBRC 13972</strain>
    </source>
</reference>
<dbReference type="InterPro" id="IPR008775">
    <property type="entry name" value="Phytyl_CoA_dOase-like"/>
</dbReference>
<name>A0A5M3W539_9ACTN</name>
<dbReference type="PANTHER" id="PTHR20883:SF48">
    <property type="entry name" value="ECTOINE DIOXYGENASE"/>
    <property type="match status" value="1"/>
</dbReference>
<protein>
    <recommendedName>
        <fullName evidence="3">Phytanoyl-CoA dioxygenase</fullName>
    </recommendedName>
</protein>
<comment type="caution">
    <text evidence="1">The sequence shown here is derived from an EMBL/GenBank/DDBJ whole genome shotgun (WGS) entry which is preliminary data.</text>
</comment>
<accession>A0A5M3W539</accession>
<organism evidence="1 2">
    <name type="scientific">Acrocarpospora corrugata</name>
    <dbReference type="NCBI Taxonomy" id="35763"/>
    <lineage>
        <taxon>Bacteria</taxon>
        <taxon>Bacillati</taxon>
        <taxon>Actinomycetota</taxon>
        <taxon>Actinomycetes</taxon>
        <taxon>Streptosporangiales</taxon>
        <taxon>Streptosporangiaceae</taxon>
        <taxon>Acrocarpospora</taxon>
    </lineage>
</organism>
<dbReference type="GO" id="GO:0005506">
    <property type="term" value="F:iron ion binding"/>
    <property type="evidence" value="ECO:0007669"/>
    <property type="project" value="UniProtKB-ARBA"/>
</dbReference>
<dbReference type="Pfam" id="PF05721">
    <property type="entry name" value="PhyH"/>
    <property type="match status" value="1"/>
</dbReference>
<dbReference type="EMBL" id="BLAD01000068">
    <property type="protein sequence ID" value="GES03419.1"/>
    <property type="molecule type" value="Genomic_DNA"/>
</dbReference>
<keyword evidence="2" id="KW-1185">Reference proteome</keyword>
<dbReference type="Gene3D" id="2.60.120.620">
    <property type="entry name" value="q2cbj1_9rhob like domain"/>
    <property type="match status" value="1"/>
</dbReference>
<evidence type="ECO:0000313" key="2">
    <source>
        <dbReference type="Proteomes" id="UP000334990"/>
    </source>
</evidence>
<evidence type="ECO:0000313" key="1">
    <source>
        <dbReference type="EMBL" id="GES03419.1"/>
    </source>
</evidence>
<dbReference type="OrthoDB" id="9791262at2"/>
<dbReference type="RefSeq" id="WP_155339579.1">
    <property type="nucleotide sequence ID" value="NZ_BAAABN010000068.1"/>
</dbReference>
<dbReference type="Proteomes" id="UP000334990">
    <property type="component" value="Unassembled WGS sequence"/>
</dbReference>